<keyword evidence="4" id="KW-1185">Reference proteome</keyword>
<keyword evidence="2" id="KW-0732">Signal</keyword>
<name>A0A7W7K4Y8_9SPHN</name>
<organism evidence="3 4">
    <name type="scientific">Sphingomonas kyeonggiensis</name>
    <dbReference type="NCBI Taxonomy" id="1268553"/>
    <lineage>
        <taxon>Bacteria</taxon>
        <taxon>Pseudomonadati</taxon>
        <taxon>Pseudomonadota</taxon>
        <taxon>Alphaproteobacteria</taxon>
        <taxon>Sphingomonadales</taxon>
        <taxon>Sphingomonadaceae</taxon>
        <taxon>Sphingomonas</taxon>
    </lineage>
</organism>
<reference evidence="3 4" key="1">
    <citation type="submission" date="2020-08" db="EMBL/GenBank/DDBJ databases">
        <title>Functional genomics of gut bacteria from endangered species of beetles.</title>
        <authorList>
            <person name="Carlos-Shanley C."/>
        </authorList>
    </citation>
    <scope>NUCLEOTIDE SEQUENCE [LARGE SCALE GENOMIC DNA]</scope>
    <source>
        <strain evidence="3 4">S00224</strain>
    </source>
</reference>
<feature type="chain" id="PRO_5031440067" evidence="2">
    <location>
        <begin position="23"/>
        <end position="391"/>
    </location>
</feature>
<sequence>MKLKLAAALAGVALTTAGSGMARPLAPAVAAAPALPSRAQVMASMERVADWQLTHLDDLSYMPAARPSTKRARDWQQATFWVALTHLADRSSSVRYKDAIFAKGKEEGWRLGDRLYHADDHIIGAAWIWAARHGAGVQALAPMRASFNQILAAPKTNDLLFTAPEPGKGDPTCTTRWCWCDALFMAPPTLWALSKDTKDKRYAAFADKEYRATTDYLFDKSEDLYFRDSRFFDQRGSHGEKLFWSRGNGWVFSGLARMIPEIPAKDPRRPYYVKLFKEMAAKLVKLQRGNGYWPPSLLADPERSQDESSGTGFYVHGMAWGIKAGLLDRKTYLPAVTKGWAALERAVQPNGMLGWVQQVSDRPDVVKAEDAQFYGTGAYLLAGAAVHDLTR</sequence>
<dbReference type="PANTHER" id="PTHR33886">
    <property type="entry name" value="UNSATURATED RHAMNOGALACTURONAN HYDROLASE (EUROFUNG)"/>
    <property type="match status" value="1"/>
</dbReference>
<comment type="caution">
    <text evidence="3">The sequence shown here is derived from an EMBL/GenBank/DDBJ whole genome shotgun (WGS) entry which is preliminary data.</text>
</comment>
<dbReference type="AlphaFoldDB" id="A0A7W7K4Y8"/>
<dbReference type="InterPro" id="IPR012341">
    <property type="entry name" value="6hp_glycosidase-like_sf"/>
</dbReference>
<dbReference type="Proteomes" id="UP000575241">
    <property type="component" value="Unassembled WGS sequence"/>
</dbReference>
<dbReference type="EMBL" id="JACHLN010000003">
    <property type="protein sequence ID" value="MBB4840510.1"/>
    <property type="molecule type" value="Genomic_DNA"/>
</dbReference>
<dbReference type="GO" id="GO:0016787">
    <property type="term" value="F:hydrolase activity"/>
    <property type="evidence" value="ECO:0007669"/>
    <property type="project" value="UniProtKB-KW"/>
</dbReference>
<feature type="signal peptide" evidence="2">
    <location>
        <begin position="1"/>
        <end position="22"/>
    </location>
</feature>
<dbReference type="SUPFAM" id="SSF48208">
    <property type="entry name" value="Six-hairpin glycosidases"/>
    <property type="match status" value="1"/>
</dbReference>
<evidence type="ECO:0000256" key="1">
    <source>
        <dbReference type="ARBA" id="ARBA00022801"/>
    </source>
</evidence>
<dbReference type="InterPro" id="IPR010905">
    <property type="entry name" value="Glyco_hydro_88"/>
</dbReference>
<protein>
    <submittedName>
        <fullName evidence="3">Rhamnogalacturonyl hydrolase YesR</fullName>
    </submittedName>
</protein>
<dbReference type="InterPro" id="IPR052043">
    <property type="entry name" value="PolySaccharide_Degr_Enz"/>
</dbReference>
<dbReference type="Pfam" id="PF07470">
    <property type="entry name" value="Glyco_hydro_88"/>
    <property type="match status" value="1"/>
</dbReference>
<proteinExistence type="predicted"/>
<dbReference type="InterPro" id="IPR008928">
    <property type="entry name" value="6-hairpin_glycosidase_sf"/>
</dbReference>
<evidence type="ECO:0000313" key="4">
    <source>
        <dbReference type="Proteomes" id="UP000575241"/>
    </source>
</evidence>
<keyword evidence="1 3" id="KW-0378">Hydrolase</keyword>
<accession>A0A7W7K4Y8</accession>
<dbReference type="PANTHER" id="PTHR33886:SF8">
    <property type="entry name" value="UNSATURATED RHAMNOGALACTURONAN HYDROLASE (EUROFUNG)"/>
    <property type="match status" value="1"/>
</dbReference>
<dbReference type="RefSeq" id="WP_184168968.1">
    <property type="nucleotide sequence ID" value="NZ_JACHLN010000003.1"/>
</dbReference>
<dbReference type="Gene3D" id="1.50.10.10">
    <property type="match status" value="1"/>
</dbReference>
<gene>
    <name evidence="3" type="ORF">HNP52_003602</name>
</gene>
<dbReference type="GO" id="GO:0005975">
    <property type="term" value="P:carbohydrate metabolic process"/>
    <property type="evidence" value="ECO:0007669"/>
    <property type="project" value="InterPro"/>
</dbReference>
<evidence type="ECO:0000256" key="2">
    <source>
        <dbReference type="SAM" id="SignalP"/>
    </source>
</evidence>
<evidence type="ECO:0000313" key="3">
    <source>
        <dbReference type="EMBL" id="MBB4840510.1"/>
    </source>
</evidence>